<evidence type="ECO:0000313" key="2">
    <source>
        <dbReference type="EMBL" id="ADX97599.1"/>
    </source>
</evidence>
<evidence type="ECO:0000313" key="3">
    <source>
        <dbReference type="Proteomes" id="UP000007484"/>
    </source>
</evidence>
<protein>
    <submittedName>
        <fullName evidence="2">Uncharacterized protein</fullName>
    </submittedName>
</protein>
<proteinExistence type="predicted"/>
<dbReference type="EMBL" id="CP002525">
    <property type="protein sequence ID" value="ADX97599.1"/>
    <property type="molecule type" value="Genomic_DNA"/>
</dbReference>
<dbReference type="Proteomes" id="UP000007484">
    <property type="component" value="Chromosome"/>
</dbReference>
<feature type="compositionally biased region" description="Low complexity" evidence="1">
    <location>
        <begin position="48"/>
        <end position="57"/>
    </location>
</feature>
<dbReference type="AlphaFoldDB" id="F0QQ29"/>
<dbReference type="HOGENOM" id="CLU_1925285_0_0_14"/>
<evidence type="ECO:0000256" key="1">
    <source>
        <dbReference type="SAM" id="MobiDB-lite"/>
    </source>
</evidence>
<dbReference type="KEGG" id="mss:MSU_0055"/>
<feature type="compositionally biased region" description="Basic and acidic residues" evidence="1">
    <location>
        <begin position="122"/>
        <end position="131"/>
    </location>
</feature>
<name>F0QQ29_MYCSL</name>
<gene>
    <name evidence="2" type="ordered locus">MSU_0055</name>
</gene>
<dbReference type="STRING" id="768700.MSU_0055"/>
<sequence>MIWTTLTKSLLSVVLLGSVAGGGYGFMKLTQEGLLPNKNVVDSGDKGSGSSSISTDHSFPEQQNSEEGVNSFNSGPSTGDRAQTKEEGERKEIQDKVETQVKEVDLKNDSLRSSRLASLQEDNWREGDTGL</sequence>
<accession>F0QQ29</accession>
<keyword evidence="3" id="KW-1185">Reference proteome</keyword>
<feature type="region of interest" description="Disordered" evidence="1">
    <location>
        <begin position="37"/>
        <end position="131"/>
    </location>
</feature>
<reference evidence="2 3" key="1">
    <citation type="journal article" date="2011" name="J. Bacteriol.">
        <title>Complete genome sequences of two hemotropic Mycoplasmas, Mycoplasma haemofelis strain Ohio2 and Mycoplasma suis strain Illinois.</title>
        <authorList>
            <person name="Messick J.B."/>
            <person name="Santos A.P."/>
            <person name="Guimaraes A.M."/>
        </authorList>
    </citation>
    <scope>NUCLEOTIDE SEQUENCE [LARGE SCALE GENOMIC DNA]</scope>
    <source>
        <strain evidence="2 3">Illinois</strain>
    </source>
</reference>
<feature type="compositionally biased region" description="Polar residues" evidence="1">
    <location>
        <begin position="60"/>
        <end position="81"/>
    </location>
</feature>
<organism evidence="2 3">
    <name type="scientific">Mycoplasma suis (strain Illinois)</name>
    <dbReference type="NCBI Taxonomy" id="768700"/>
    <lineage>
        <taxon>Bacteria</taxon>
        <taxon>Bacillati</taxon>
        <taxon>Mycoplasmatota</taxon>
        <taxon>Mollicutes</taxon>
        <taxon>Mycoplasmataceae</taxon>
        <taxon>Mycoplasma</taxon>
    </lineage>
</organism>
<feature type="compositionally biased region" description="Basic and acidic residues" evidence="1">
    <location>
        <begin position="82"/>
        <end position="112"/>
    </location>
</feature>